<sequence>MDVYIQQCQHCRSRNLRNILVRDDAQRVYVQCRQCDQLVARYIIAPGGYFHEGKDYESFLRTRMLDGGFLSGRDLKAAFQDVSDSCAKGFDEAVRRGQKKYGDPLP</sequence>
<dbReference type="EMBL" id="CP011797">
    <property type="protein sequence ID" value="ATX78135.1"/>
    <property type="molecule type" value="Genomic_DNA"/>
</dbReference>
<accession>A0A2K8KTR3</accession>
<name>A0A2K8KTR3_9GAMM</name>
<organism evidence="1 2">
    <name type="scientific">Reinekea forsetii</name>
    <dbReference type="NCBI Taxonomy" id="1336806"/>
    <lineage>
        <taxon>Bacteria</taxon>
        <taxon>Pseudomonadati</taxon>
        <taxon>Pseudomonadota</taxon>
        <taxon>Gammaproteobacteria</taxon>
        <taxon>Oceanospirillales</taxon>
        <taxon>Saccharospirillaceae</taxon>
        <taxon>Reinekea</taxon>
    </lineage>
</organism>
<dbReference type="KEGG" id="rfo:REIFOR_03016"/>
<gene>
    <name evidence="1" type="ORF">REIFOR_03016</name>
</gene>
<keyword evidence="2" id="KW-1185">Reference proteome</keyword>
<dbReference type="RefSeq" id="WP_100258344.1">
    <property type="nucleotide sequence ID" value="NZ_CP011797.1"/>
</dbReference>
<evidence type="ECO:0000313" key="2">
    <source>
        <dbReference type="Proteomes" id="UP000229757"/>
    </source>
</evidence>
<reference evidence="1 2" key="1">
    <citation type="journal article" date="2017" name="Environ. Microbiol.">
        <title>Genomic and physiological analyses of 'Reinekea forsetii' reveal a versatile opportunistic lifestyle during spring algae blooms.</title>
        <authorList>
            <person name="Avci B."/>
            <person name="Hahnke R.L."/>
            <person name="Chafee M."/>
            <person name="Fischer T."/>
            <person name="Gruber-Vodicka H."/>
            <person name="Tegetmeyer H.E."/>
            <person name="Harder J."/>
            <person name="Fuchs B.M."/>
            <person name="Amann R.I."/>
            <person name="Teeling H."/>
        </authorList>
    </citation>
    <scope>NUCLEOTIDE SEQUENCE [LARGE SCALE GENOMIC DNA]</scope>
    <source>
        <strain evidence="1 2">Hel1_31_D35</strain>
    </source>
</reference>
<proteinExistence type="predicted"/>
<protein>
    <submittedName>
        <fullName evidence="1">Uncharacterized protein</fullName>
    </submittedName>
</protein>
<dbReference type="AlphaFoldDB" id="A0A2K8KTR3"/>
<dbReference type="Proteomes" id="UP000229757">
    <property type="component" value="Chromosome"/>
</dbReference>
<evidence type="ECO:0000313" key="1">
    <source>
        <dbReference type="EMBL" id="ATX78135.1"/>
    </source>
</evidence>
<dbReference type="OrthoDB" id="282012at2"/>